<comment type="cofactor">
    <cofactor evidence="2 8">
        <name>pyridoxal 5'-phosphate</name>
        <dbReference type="ChEBI" id="CHEBI:597326"/>
    </cofactor>
</comment>
<comment type="catalytic activity">
    <reaction evidence="1 8">
        <text>(S)-4-amino-5-oxopentanoate = 5-aminolevulinate</text>
        <dbReference type="Rhea" id="RHEA:14265"/>
        <dbReference type="ChEBI" id="CHEBI:57501"/>
        <dbReference type="ChEBI" id="CHEBI:356416"/>
        <dbReference type="EC" id="5.4.3.8"/>
    </reaction>
</comment>
<evidence type="ECO:0000313" key="11">
    <source>
        <dbReference type="Proteomes" id="UP000260812"/>
    </source>
</evidence>
<dbReference type="InterPro" id="IPR015421">
    <property type="entry name" value="PyrdxlP-dep_Trfase_major"/>
</dbReference>
<gene>
    <name evidence="8 9" type="primary">hemL</name>
    <name evidence="10" type="ORF">DWY69_08305</name>
    <name evidence="9" type="ORF">DXC51_14840</name>
</gene>
<dbReference type="Pfam" id="PF00202">
    <property type="entry name" value="Aminotran_3"/>
    <property type="match status" value="1"/>
</dbReference>
<keyword evidence="6 8" id="KW-0413">Isomerase</keyword>
<proteinExistence type="inferred from homology"/>
<dbReference type="GO" id="GO:0030170">
    <property type="term" value="F:pyridoxal phosphate binding"/>
    <property type="evidence" value="ECO:0007669"/>
    <property type="project" value="InterPro"/>
</dbReference>
<evidence type="ECO:0000256" key="3">
    <source>
        <dbReference type="ARBA" id="ARBA00004819"/>
    </source>
</evidence>
<comment type="subcellular location">
    <subcellularLocation>
        <location evidence="8">Cytoplasm</location>
    </subcellularLocation>
</comment>
<comment type="caution">
    <text evidence="9">The sequence shown here is derived from an EMBL/GenBank/DDBJ whole genome shotgun (WGS) entry which is preliminary data.</text>
</comment>
<dbReference type="GO" id="GO:0008483">
    <property type="term" value="F:transaminase activity"/>
    <property type="evidence" value="ECO:0007669"/>
    <property type="project" value="InterPro"/>
</dbReference>
<dbReference type="GO" id="GO:0005737">
    <property type="term" value="C:cytoplasm"/>
    <property type="evidence" value="ECO:0007669"/>
    <property type="project" value="UniProtKB-SubCell"/>
</dbReference>
<name>A0A3E3I3D6_9FIRM</name>
<dbReference type="PANTHER" id="PTHR43713">
    <property type="entry name" value="GLUTAMATE-1-SEMIALDEHYDE 2,1-AMINOMUTASE"/>
    <property type="match status" value="1"/>
</dbReference>
<keyword evidence="8" id="KW-0963">Cytoplasm</keyword>
<dbReference type="InterPro" id="IPR015422">
    <property type="entry name" value="PyrdxlP-dep_Trfase_small"/>
</dbReference>
<reference evidence="9 12" key="1">
    <citation type="submission" date="2018-08" db="EMBL/GenBank/DDBJ databases">
        <title>A genome reference for cultivated species of the human gut microbiota.</title>
        <authorList>
            <person name="Zou Y."/>
            <person name="Xue W."/>
            <person name="Luo G."/>
        </authorList>
    </citation>
    <scope>NUCLEOTIDE SEQUENCE [LARGE SCALE GENOMIC DNA]</scope>
    <source>
        <strain evidence="10 12">AF26-4BH</strain>
        <strain evidence="9">TF05-5AC</strain>
    </source>
</reference>
<dbReference type="NCBIfam" id="TIGR00713">
    <property type="entry name" value="hemL"/>
    <property type="match status" value="1"/>
</dbReference>
<dbReference type="InterPro" id="IPR005814">
    <property type="entry name" value="Aminotrans_3"/>
</dbReference>
<dbReference type="EC" id="5.4.3.8" evidence="8"/>
<dbReference type="NCBIfam" id="NF000818">
    <property type="entry name" value="PRK00062.1"/>
    <property type="match status" value="1"/>
</dbReference>
<dbReference type="Proteomes" id="UP000261166">
    <property type="component" value="Unassembled WGS sequence"/>
</dbReference>
<evidence type="ECO:0000313" key="9">
    <source>
        <dbReference type="EMBL" id="RGE59299.1"/>
    </source>
</evidence>
<keyword evidence="7 8" id="KW-0627">Porphyrin biosynthesis</keyword>
<evidence type="ECO:0000256" key="1">
    <source>
        <dbReference type="ARBA" id="ARBA00001579"/>
    </source>
</evidence>
<dbReference type="UniPathway" id="UPA00251">
    <property type="reaction ID" value="UER00317"/>
</dbReference>
<dbReference type="EMBL" id="QVLV01000009">
    <property type="protein sequence ID" value="RGE59299.1"/>
    <property type="molecule type" value="Genomic_DNA"/>
</dbReference>
<evidence type="ECO:0000256" key="8">
    <source>
        <dbReference type="HAMAP-Rule" id="MF_00375"/>
    </source>
</evidence>
<feature type="modified residue" description="N6-(pyridoxal phosphate)lysine" evidence="8">
    <location>
        <position position="267"/>
    </location>
</feature>
<dbReference type="SUPFAM" id="SSF53383">
    <property type="entry name" value="PLP-dependent transferases"/>
    <property type="match status" value="1"/>
</dbReference>
<dbReference type="PROSITE" id="PS00600">
    <property type="entry name" value="AA_TRANSFER_CLASS_3"/>
    <property type="match status" value="1"/>
</dbReference>
<dbReference type="FunFam" id="3.40.640.10:FF:000021">
    <property type="entry name" value="Glutamate-1-semialdehyde 2,1-aminomutase"/>
    <property type="match status" value="1"/>
</dbReference>
<dbReference type="GO" id="GO:0042286">
    <property type="term" value="F:glutamate-1-semialdehyde 2,1-aminomutase activity"/>
    <property type="evidence" value="ECO:0007669"/>
    <property type="project" value="UniProtKB-UniRule"/>
</dbReference>
<evidence type="ECO:0000313" key="12">
    <source>
        <dbReference type="Proteomes" id="UP000261166"/>
    </source>
</evidence>
<dbReference type="AlphaFoldDB" id="A0A3E3I3D6"/>
<dbReference type="InterPro" id="IPR049704">
    <property type="entry name" value="Aminotrans_3_PPA_site"/>
</dbReference>
<comment type="subunit">
    <text evidence="8">Homodimer.</text>
</comment>
<evidence type="ECO:0000256" key="7">
    <source>
        <dbReference type="ARBA" id="ARBA00023244"/>
    </source>
</evidence>
<dbReference type="PANTHER" id="PTHR43713:SF3">
    <property type="entry name" value="GLUTAMATE-1-SEMIALDEHYDE 2,1-AMINOMUTASE 1, CHLOROPLASTIC-RELATED"/>
    <property type="match status" value="1"/>
</dbReference>
<dbReference type="GO" id="GO:0006782">
    <property type="term" value="P:protoporphyrinogen IX biosynthetic process"/>
    <property type="evidence" value="ECO:0007669"/>
    <property type="project" value="UniProtKB-UniRule"/>
</dbReference>
<evidence type="ECO:0000313" key="10">
    <source>
        <dbReference type="EMBL" id="RGE72500.1"/>
    </source>
</evidence>
<comment type="similarity">
    <text evidence="4 8">Belongs to the class-III pyridoxal-phosphate-dependent aminotransferase family. HemL subfamily.</text>
</comment>
<organism evidence="9 11">
    <name type="scientific">Eisenbergiella massiliensis</name>
    <dbReference type="NCBI Taxonomy" id="1720294"/>
    <lineage>
        <taxon>Bacteria</taxon>
        <taxon>Bacillati</taxon>
        <taxon>Bacillota</taxon>
        <taxon>Clostridia</taxon>
        <taxon>Lachnospirales</taxon>
        <taxon>Lachnospiraceae</taxon>
        <taxon>Eisenbergiella</taxon>
    </lineage>
</organism>
<evidence type="ECO:0000256" key="2">
    <source>
        <dbReference type="ARBA" id="ARBA00001933"/>
    </source>
</evidence>
<dbReference type="CDD" id="cd00610">
    <property type="entry name" value="OAT_like"/>
    <property type="match status" value="1"/>
</dbReference>
<dbReference type="EMBL" id="QVLU01000006">
    <property type="protein sequence ID" value="RGE72500.1"/>
    <property type="molecule type" value="Genomic_DNA"/>
</dbReference>
<dbReference type="Proteomes" id="UP000260812">
    <property type="component" value="Unassembled WGS sequence"/>
</dbReference>
<dbReference type="OrthoDB" id="9807885at2"/>
<dbReference type="InterPro" id="IPR015424">
    <property type="entry name" value="PyrdxlP-dep_Trfase"/>
</dbReference>
<dbReference type="RefSeq" id="WP_025487494.1">
    <property type="nucleotide sequence ID" value="NZ_CALBAU010000288.1"/>
</dbReference>
<dbReference type="GeneID" id="97988108"/>
<dbReference type="HAMAP" id="MF_00375">
    <property type="entry name" value="HemL_aminotrans_3"/>
    <property type="match status" value="1"/>
</dbReference>
<dbReference type="Gene3D" id="3.90.1150.10">
    <property type="entry name" value="Aspartate Aminotransferase, domain 1"/>
    <property type="match status" value="1"/>
</dbReference>
<keyword evidence="11" id="KW-1185">Reference proteome</keyword>
<protein>
    <recommendedName>
        <fullName evidence="8">Glutamate-1-semialdehyde 2,1-aminomutase</fullName>
        <shortName evidence="8">GSA</shortName>
        <ecNumber evidence="8">5.4.3.8</ecNumber>
    </recommendedName>
    <alternativeName>
        <fullName evidence="8">Glutamate-1-semialdehyde aminotransferase</fullName>
        <shortName evidence="8">GSA-AT</shortName>
    </alternativeName>
</protein>
<evidence type="ECO:0000256" key="4">
    <source>
        <dbReference type="ARBA" id="ARBA00008981"/>
    </source>
</evidence>
<evidence type="ECO:0000256" key="6">
    <source>
        <dbReference type="ARBA" id="ARBA00023235"/>
    </source>
</evidence>
<keyword evidence="5 8" id="KW-0663">Pyridoxal phosphate</keyword>
<accession>A0A3E3I3D6</accession>
<comment type="pathway">
    <text evidence="3">Porphyrin-containing compound metabolism; protoporphyrin-IX biosynthesis; 5-aminolevulinate from L-glutamyl-tRNA(Glu): step 2/2.</text>
</comment>
<sequence length="427" mass="46345">MKVTRSQELFERASKLMPGGVNSPVRAFRSVGRTPFFVEKAKGAYLYDADGNRYLDYVCSWGPGILGHAYPSVIEAVQKACENGLTFGAPTEKEVLLAELVQKCVPSMEMMRLVNSGTEAVMSAVRVARGFTGREKIIKFIGCYHGHSDGLLVKAGSGLMTGSIPDSAGVPAGYAAATLLADYNDRESVRRLMEENSGEVACIVVEPVAANMGVVPPEDGFLEFLRDIADENGSLLIFDEVITGFRLGLDGAQGYYGVRPDLSTFGKIVGGGMPLAAYGGRRDVMSCIAPCGSVYQAGTLSGNPIAVTAGIETLKILMAHPEIYNEIDRAAARLEKAYRDIGLMVNRVGSLLSPFFTEEKVWDYKSVLTADTAAFAEYFSWMLEHGIYVAPSQFEAMFVSAAHTEGMIEQTCECVREYGEKLKRRCE</sequence>
<evidence type="ECO:0000256" key="5">
    <source>
        <dbReference type="ARBA" id="ARBA00022898"/>
    </source>
</evidence>
<dbReference type="Gene3D" id="3.40.640.10">
    <property type="entry name" value="Type I PLP-dependent aspartate aminotransferase-like (Major domain)"/>
    <property type="match status" value="1"/>
</dbReference>
<dbReference type="InterPro" id="IPR004639">
    <property type="entry name" value="4pyrrol_synth_GluAld_NH2Trfase"/>
</dbReference>